<dbReference type="GO" id="GO:0015562">
    <property type="term" value="F:efflux transmembrane transporter activity"/>
    <property type="evidence" value="ECO:0007669"/>
    <property type="project" value="InterPro"/>
</dbReference>
<dbReference type="PANTHER" id="PTHR30203">
    <property type="entry name" value="OUTER MEMBRANE CATION EFFLUX PROTEIN"/>
    <property type="match status" value="1"/>
</dbReference>
<protein>
    <submittedName>
        <fullName evidence="2">Outer membrane efflux family protein</fullName>
    </submittedName>
</protein>
<gene>
    <name evidence="2" type="ORF">CFter6_3709</name>
</gene>
<feature type="region of interest" description="Disordered" evidence="1">
    <location>
        <begin position="472"/>
        <end position="491"/>
    </location>
</feature>
<accession>A0A127PF43</accession>
<name>A0A127PF43_9BURK</name>
<organism evidence="2">
    <name type="scientific">Collimonas fungivorans</name>
    <dbReference type="NCBI Taxonomy" id="158899"/>
    <lineage>
        <taxon>Bacteria</taxon>
        <taxon>Pseudomonadati</taxon>
        <taxon>Pseudomonadota</taxon>
        <taxon>Betaproteobacteria</taxon>
        <taxon>Burkholderiales</taxon>
        <taxon>Oxalobacteraceae</taxon>
        <taxon>Collimonas</taxon>
    </lineage>
</organism>
<dbReference type="Gene3D" id="1.20.1600.10">
    <property type="entry name" value="Outer membrane efflux proteins (OEP)"/>
    <property type="match status" value="1"/>
</dbReference>
<evidence type="ECO:0000256" key="1">
    <source>
        <dbReference type="SAM" id="MobiDB-lite"/>
    </source>
</evidence>
<dbReference type="PANTHER" id="PTHR30203:SF24">
    <property type="entry name" value="BLR4935 PROTEIN"/>
    <property type="match status" value="1"/>
</dbReference>
<evidence type="ECO:0000313" key="2">
    <source>
        <dbReference type="EMBL" id="AMO96333.1"/>
    </source>
</evidence>
<evidence type="ECO:0000313" key="3">
    <source>
        <dbReference type="Proteomes" id="UP000072421"/>
    </source>
</evidence>
<reference evidence="2 3" key="1">
    <citation type="submission" date="2015-11" db="EMBL/GenBank/DDBJ databases">
        <title>Exploring the genomic traits of fungus-feeding bacterial genus Collimonas.</title>
        <authorList>
            <person name="Song C."/>
            <person name="Schmidt R."/>
            <person name="de Jager V."/>
            <person name="Krzyzanowska D."/>
            <person name="Jongedijk E."/>
            <person name="Cankar K."/>
            <person name="Beekwilder J."/>
            <person name="van Veen A."/>
            <person name="de Boer W."/>
            <person name="van Veen J.A."/>
            <person name="Garbeva P."/>
        </authorList>
    </citation>
    <scope>NUCLEOTIDE SEQUENCE [LARGE SCALE GENOMIC DNA]</scope>
    <source>
        <strain evidence="2 3">Ter6</strain>
    </source>
</reference>
<dbReference type="InterPro" id="IPR010131">
    <property type="entry name" value="MdtP/NodT-like"/>
</dbReference>
<proteinExistence type="predicted"/>
<dbReference type="EMBL" id="CP013232">
    <property type="protein sequence ID" value="AMO96333.1"/>
    <property type="molecule type" value="Genomic_DNA"/>
</dbReference>
<dbReference type="Proteomes" id="UP000072421">
    <property type="component" value="Chromosome"/>
</dbReference>
<dbReference type="PATRIC" id="fig|158899.10.peg.3685"/>
<dbReference type="AlphaFoldDB" id="A0A127PF43"/>
<sequence length="491" mass="53711">MRRAFACASAFRSHCIIEDIMIFTLTTRRTVRAAIVLLPLVLAGCASLSQDGGYSPVQSLVKERSGQDIKWVKSEDDAASVANTIAPLLAKPLSVDDAVKIALLNNKGLQASYSGLGIAEADLVQAGRIPNPSFSFGHLRRGSDIEIDRSLMLPVMSLLTMPFASKIERRRFEQAQFRAAGDALAVADETRHAYFSAVAAQETVKYMEQVKVSAEAGAELARKMAAAGNWSKLEQAREQSFYADATVQLARAAQAQVAEREKLTRLLGLWGKQAAFQLPERLPDLPKAAQEIGDIEVQAMQNRLDIMMARRELAGLAGSLGLTKATRFINILDVGLMHNNYNQSPSRENGYSIQLEIPLFDWGGARVAKAEALYMEAVNRSAELAVNARSEVRQAYAAYRSSYEIARHYREEIVPLKKRISDEQMLRYNGMLIGVFTLLADAREQARSVNGAIEALRDFWIADSALKMAQTGRSPTAADSKPGASVVAAAD</sequence>
<dbReference type="SUPFAM" id="SSF56954">
    <property type="entry name" value="Outer membrane efflux proteins (OEP)"/>
    <property type="match status" value="1"/>
</dbReference>